<dbReference type="RefSeq" id="WP_058614652.1">
    <property type="nucleotide sequence ID" value="NZ_LDRV01000085.1"/>
</dbReference>
<protein>
    <recommendedName>
        <fullName evidence="5">Lipoprotein</fullName>
    </recommendedName>
</protein>
<proteinExistence type="predicted"/>
<comment type="caution">
    <text evidence="3">The sequence shown here is derived from an EMBL/GenBank/DDBJ whole genome shotgun (WGS) entry which is preliminary data.</text>
</comment>
<gene>
    <name evidence="3" type="ORF">RSA3_13180</name>
</gene>
<accession>A0A147F5K8</accession>
<evidence type="ECO:0000313" key="4">
    <source>
        <dbReference type="Proteomes" id="UP000072189"/>
    </source>
</evidence>
<reference evidence="3 4" key="1">
    <citation type="journal article" date="2016" name="Front. Microbiol.">
        <title>Genomic Resource of Rice Seed Associated Bacteria.</title>
        <authorList>
            <person name="Midha S."/>
            <person name="Bansal K."/>
            <person name="Sharma S."/>
            <person name="Kumar N."/>
            <person name="Patil P.P."/>
            <person name="Chaudhry V."/>
            <person name="Patil P.B."/>
        </authorList>
    </citation>
    <scope>NUCLEOTIDE SEQUENCE [LARGE SCALE GENOMIC DNA]</scope>
    <source>
        <strain evidence="3 4">RSA3</strain>
    </source>
</reference>
<evidence type="ECO:0008006" key="5">
    <source>
        <dbReference type="Google" id="ProtNLM"/>
    </source>
</evidence>
<feature type="region of interest" description="Disordered" evidence="1">
    <location>
        <begin position="186"/>
        <end position="214"/>
    </location>
</feature>
<organism evidence="3 4">
    <name type="scientific">Microbacterium testaceum</name>
    <name type="common">Aureobacterium testaceum</name>
    <name type="synonym">Brevibacterium testaceum</name>
    <dbReference type="NCBI Taxonomy" id="2033"/>
    <lineage>
        <taxon>Bacteria</taxon>
        <taxon>Bacillati</taxon>
        <taxon>Actinomycetota</taxon>
        <taxon>Actinomycetes</taxon>
        <taxon>Micrococcales</taxon>
        <taxon>Microbacteriaceae</taxon>
        <taxon>Microbacterium</taxon>
    </lineage>
</organism>
<dbReference type="Proteomes" id="UP000072189">
    <property type="component" value="Unassembled WGS sequence"/>
</dbReference>
<evidence type="ECO:0000256" key="1">
    <source>
        <dbReference type="SAM" id="MobiDB-lite"/>
    </source>
</evidence>
<keyword evidence="2" id="KW-0732">Signal</keyword>
<feature type="signal peptide" evidence="2">
    <location>
        <begin position="1"/>
        <end position="28"/>
    </location>
</feature>
<dbReference type="EMBL" id="LDRV01000085">
    <property type="protein sequence ID" value="KTS09560.1"/>
    <property type="molecule type" value="Genomic_DNA"/>
</dbReference>
<dbReference type="PROSITE" id="PS51257">
    <property type="entry name" value="PROKAR_LIPOPROTEIN"/>
    <property type="match status" value="1"/>
</dbReference>
<dbReference type="PATRIC" id="fig|2033.7.peg.3443"/>
<sequence>MIERARPFVLAVSALTVVTLLSGCVGPAASPPDSPASEESFAQAKATNLEFKAAVAEVQGQIYAGEWRVEEYGDIPHVCDDGYQFSLQRKLPTEFSFHDRGPATMEQLRSWLTENGWQVEPAQSYGPSVTDISIEARNLGEGVALLGVDLSPGFAAELSADVLELRATSTCHSGDSAALLDQLRGPLTVDPDDDGIPDLESPDATPLFERFAEG</sequence>
<name>A0A147F5K8_MICTE</name>
<feature type="compositionally biased region" description="Acidic residues" evidence="1">
    <location>
        <begin position="190"/>
        <end position="201"/>
    </location>
</feature>
<evidence type="ECO:0000313" key="3">
    <source>
        <dbReference type="EMBL" id="KTS09560.1"/>
    </source>
</evidence>
<evidence type="ECO:0000256" key="2">
    <source>
        <dbReference type="SAM" id="SignalP"/>
    </source>
</evidence>
<feature type="chain" id="PRO_5007544828" description="Lipoprotein" evidence="2">
    <location>
        <begin position="29"/>
        <end position="214"/>
    </location>
</feature>
<dbReference type="AlphaFoldDB" id="A0A147F5K8"/>